<keyword evidence="2" id="KW-1185">Reference proteome</keyword>
<dbReference type="Proteomes" id="UP001501265">
    <property type="component" value="Unassembled WGS sequence"/>
</dbReference>
<name>A0ABP9CZZ0_9ACTN</name>
<organism evidence="1 2">
    <name type="scientific">Streptomyces ziwulingensis</name>
    <dbReference type="NCBI Taxonomy" id="1045501"/>
    <lineage>
        <taxon>Bacteria</taxon>
        <taxon>Bacillati</taxon>
        <taxon>Actinomycetota</taxon>
        <taxon>Actinomycetes</taxon>
        <taxon>Kitasatosporales</taxon>
        <taxon>Streptomycetaceae</taxon>
        <taxon>Streptomyces</taxon>
    </lineage>
</organism>
<sequence length="140" mass="15996">MSTQTAIELLLRAGYSDKAIERQLNVSRRRARDLRQQLGLPNRKPGPTAAATVEDLFWRRAQPTRDGHLMWPGYDPQHGAGIRHNGRRQSAYRVAFRIRYGREPVGRVEPGCGQAGCVHPRHVEDRPMRQQYRAIFGEVA</sequence>
<proteinExistence type="predicted"/>
<evidence type="ECO:0000313" key="2">
    <source>
        <dbReference type="Proteomes" id="UP001501265"/>
    </source>
</evidence>
<evidence type="ECO:0000313" key="1">
    <source>
        <dbReference type="EMBL" id="GAA4823854.1"/>
    </source>
</evidence>
<accession>A0ABP9CZZ0</accession>
<reference evidence="2" key="1">
    <citation type="journal article" date="2019" name="Int. J. Syst. Evol. Microbiol.">
        <title>The Global Catalogue of Microorganisms (GCM) 10K type strain sequencing project: providing services to taxonomists for standard genome sequencing and annotation.</title>
        <authorList>
            <consortium name="The Broad Institute Genomics Platform"/>
            <consortium name="The Broad Institute Genome Sequencing Center for Infectious Disease"/>
            <person name="Wu L."/>
            <person name="Ma J."/>
        </authorList>
    </citation>
    <scope>NUCLEOTIDE SEQUENCE [LARGE SCALE GENOMIC DNA]</scope>
    <source>
        <strain evidence="2">JCM 18081</strain>
    </source>
</reference>
<dbReference type="RefSeq" id="WP_345624441.1">
    <property type="nucleotide sequence ID" value="NZ_BAABIG010000089.1"/>
</dbReference>
<dbReference type="EMBL" id="BAABIG010000089">
    <property type="protein sequence ID" value="GAA4823854.1"/>
    <property type="molecule type" value="Genomic_DNA"/>
</dbReference>
<gene>
    <name evidence="1" type="ORF">GCM10023220_66900</name>
</gene>
<comment type="caution">
    <text evidence="1">The sequence shown here is derived from an EMBL/GenBank/DDBJ whole genome shotgun (WGS) entry which is preliminary data.</text>
</comment>
<protein>
    <submittedName>
        <fullName evidence="1">Uncharacterized protein</fullName>
    </submittedName>
</protein>